<evidence type="ECO:0000256" key="6">
    <source>
        <dbReference type="ARBA" id="ARBA00023015"/>
    </source>
</evidence>
<dbReference type="GO" id="GO:0016020">
    <property type="term" value="C:membrane"/>
    <property type="evidence" value="ECO:0007669"/>
    <property type="project" value="TreeGrafter"/>
</dbReference>
<evidence type="ECO:0000256" key="11">
    <source>
        <dbReference type="SAM" id="MobiDB-lite"/>
    </source>
</evidence>
<feature type="region of interest" description="Disordered" evidence="11">
    <location>
        <begin position="254"/>
        <end position="284"/>
    </location>
</feature>
<dbReference type="SMART" id="SM01100">
    <property type="entry name" value="CRAL_TRIO_N"/>
    <property type="match status" value="3"/>
</dbReference>
<dbReference type="Gene3D" id="3.30.160.60">
    <property type="entry name" value="Classic Zinc Finger"/>
    <property type="match status" value="1"/>
</dbReference>
<evidence type="ECO:0000259" key="13">
    <source>
        <dbReference type="PROSITE" id="PS50191"/>
    </source>
</evidence>
<dbReference type="SUPFAM" id="SSF57667">
    <property type="entry name" value="beta-beta-alpha zinc fingers"/>
    <property type="match status" value="1"/>
</dbReference>
<keyword evidence="7" id="KW-0238">DNA-binding</keyword>
<dbReference type="GO" id="GO:0008270">
    <property type="term" value="F:zinc ion binding"/>
    <property type="evidence" value="ECO:0007669"/>
    <property type="project" value="UniProtKB-KW"/>
</dbReference>
<dbReference type="CDD" id="cd00170">
    <property type="entry name" value="SEC14"/>
    <property type="match status" value="3"/>
</dbReference>
<dbReference type="STRING" id="7168.A0A182N7S7"/>
<dbReference type="SUPFAM" id="SSF46938">
    <property type="entry name" value="CRAL/TRIO N-terminal domain"/>
    <property type="match status" value="3"/>
</dbReference>
<evidence type="ECO:0000256" key="3">
    <source>
        <dbReference type="ARBA" id="ARBA00022737"/>
    </source>
</evidence>
<keyword evidence="5" id="KW-0862">Zinc</keyword>
<dbReference type="EnsemblMetazoa" id="ADIR003701-RA">
    <property type="protein sequence ID" value="ADIR003701-PA"/>
    <property type="gene ID" value="ADIR003701"/>
</dbReference>
<keyword evidence="4 10" id="KW-0863">Zinc-finger</keyword>
<dbReference type="SMART" id="SM00355">
    <property type="entry name" value="ZnF_C2H2"/>
    <property type="match status" value="1"/>
</dbReference>
<dbReference type="PROSITE" id="PS00028">
    <property type="entry name" value="ZINC_FINGER_C2H2_1"/>
    <property type="match status" value="1"/>
</dbReference>
<dbReference type="Gene3D" id="3.40.525.10">
    <property type="entry name" value="CRAL-TRIO lipid binding domain"/>
    <property type="match status" value="3"/>
</dbReference>
<dbReference type="PANTHER" id="PTHR10174">
    <property type="entry name" value="ALPHA-TOCOPHEROL TRANSFER PROTEIN-RELATED"/>
    <property type="match status" value="1"/>
</dbReference>
<dbReference type="PANTHER" id="PTHR10174:SF166">
    <property type="entry name" value="LD40136P"/>
    <property type="match status" value="1"/>
</dbReference>
<dbReference type="PROSITE" id="PS50191">
    <property type="entry name" value="CRAL_TRIO"/>
    <property type="match status" value="3"/>
</dbReference>
<dbReference type="Gene3D" id="1.20.5.1200">
    <property type="entry name" value="Alpha-tocopherol transfer"/>
    <property type="match status" value="1"/>
</dbReference>
<evidence type="ECO:0000256" key="7">
    <source>
        <dbReference type="ARBA" id="ARBA00023125"/>
    </source>
</evidence>
<feature type="domain" description="CRAL-TRIO" evidence="13">
    <location>
        <begin position="643"/>
        <end position="803"/>
    </location>
</feature>
<reference evidence="15" key="1">
    <citation type="submission" date="2013-03" db="EMBL/GenBank/DDBJ databases">
        <title>The Genome Sequence of Anopheles dirus WRAIR2.</title>
        <authorList>
            <consortium name="The Broad Institute Genomics Platform"/>
            <person name="Neafsey D.E."/>
            <person name="Walton C."/>
            <person name="Walker B."/>
            <person name="Young S.K."/>
            <person name="Zeng Q."/>
            <person name="Gargeya S."/>
            <person name="Fitzgerald M."/>
            <person name="Haas B."/>
            <person name="Abouelleil A."/>
            <person name="Allen A.W."/>
            <person name="Alvarado L."/>
            <person name="Arachchi H.M."/>
            <person name="Berlin A.M."/>
            <person name="Chapman S.B."/>
            <person name="Gainer-Dewar J."/>
            <person name="Goldberg J."/>
            <person name="Griggs A."/>
            <person name="Gujja S."/>
            <person name="Hansen M."/>
            <person name="Howarth C."/>
            <person name="Imamovic A."/>
            <person name="Ireland A."/>
            <person name="Larimer J."/>
            <person name="McCowan C."/>
            <person name="Murphy C."/>
            <person name="Pearson M."/>
            <person name="Poon T.W."/>
            <person name="Priest M."/>
            <person name="Roberts A."/>
            <person name="Saif S."/>
            <person name="Shea T."/>
            <person name="Sisk P."/>
            <person name="Sykes S."/>
            <person name="Wortman J."/>
            <person name="Nusbaum C."/>
            <person name="Birren B."/>
        </authorList>
    </citation>
    <scope>NUCLEOTIDE SEQUENCE [LARGE SCALE GENOMIC DNA]</scope>
    <source>
        <strain evidence="15">WRAIR2</strain>
    </source>
</reference>
<dbReference type="InterPro" id="IPR011074">
    <property type="entry name" value="CRAL/TRIO_N_dom"/>
</dbReference>
<feature type="domain" description="CRAL-TRIO" evidence="13">
    <location>
        <begin position="1287"/>
        <end position="1450"/>
    </location>
</feature>
<dbReference type="SMART" id="SM00516">
    <property type="entry name" value="SEC14"/>
    <property type="match status" value="3"/>
</dbReference>
<evidence type="ECO:0000259" key="12">
    <source>
        <dbReference type="PROSITE" id="PS50157"/>
    </source>
</evidence>
<feature type="region of interest" description="Disordered" evidence="11">
    <location>
        <begin position="342"/>
        <end position="429"/>
    </location>
</feature>
<keyword evidence="9" id="KW-0539">Nucleus</keyword>
<dbReference type="GO" id="GO:0005634">
    <property type="term" value="C:nucleus"/>
    <property type="evidence" value="ECO:0007669"/>
    <property type="project" value="UniProtKB-SubCell"/>
</dbReference>
<evidence type="ECO:0000313" key="15">
    <source>
        <dbReference type="Proteomes" id="UP000075884"/>
    </source>
</evidence>
<keyword evidence="8" id="KW-0804">Transcription</keyword>
<proteinExistence type="predicted"/>
<feature type="domain" description="C2H2-type" evidence="12">
    <location>
        <begin position="381"/>
        <end position="408"/>
    </location>
</feature>
<feature type="compositionally biased region" description="Basic and acidic residues" evidence="11">
    <location>
        <begin position="376"/>
        <end position="388"/>
    </location>
</feature>
<keyword evidence="2" id="KW-0479">Metal-binding</keyword>
<accession>A0A182N7S7</accession>
<dbReference type="VEuPathDB" id="VectorBase:ADIR003701"/>
<evidence type="ECO:0008006" key="16">
    <source>
        <dbReference type="Google" id="ProtNLM"/>
    </source>
</evidence>
<dbReference type="SUPFAM" id="SSF52087">
    <property type="entry name" value="CRAL/TRIO domain"/>
    <property type="match status" value="3"/>
</dbReference>
<evidence type="ECO:0000256" key="8">
    <source>
        <dbReference type="ARBA" id="ARBA00023163"/>
    </source>
</evidence>
<evidence type="ECO:0000256" key="10">
    <source>
        <dbReference type="PROSITE-ProRule" id="PRU00042"/>
    </source>
</evidence>
<evidence type="ECO:0000256" key="5">
    <source>
        <dbReference type="ARBA" id="ARBA00022833"/>
    </source>
</evidence>
<protein>
    <recommendedName>
        <fullName evidence="16">CRAL-TRIO domain-containing protein</fullName>
    </recommendedName>
</protein>
<dbReference type="GO" id="GO:0003677">
    <property type="term" value="F:DNA binding"/>
    <property type="evidence" value="ECO:0007669"/>
    <property type="project" value="UniProtKB-KW"/>
</dbReference>
<dbReference type="PROSITE" id="PS50157">
    <property type="entry name" value="ZINC_FINGER_C2H2_2"/>
    <property type="match status" value="1"/>
</dbReference>
<keyword evidence="15" id="KW-1185">Reference proteome</keyword>
<evidence type="ECO:0000256" key="1">
    <source>
        <dbReference type="ARBA" id="ARBA00004123"/>
    </source>
</evidence>
<dbReference type="Gene3D" id="1.10.8.20">
    <property type="entry name" value="N-terminal domain of phosphatidylinositol transfer protein sec14p"/>
    <property type="match status" value="3"/>
</dbReference>
<reference evidence="14" key="2">
    <citation type="submission" date="2020-05" db="UniProtKB">
        <authorList>
            <consortium name="EnsemblMetazoa"/>
        </authorList>
    </citation>
    <scope>IDENTIFICATION</scope>
    <source>
        <strain evidence="14">WRAIR2</strain>
    </source>
</reference>
<name>A0A182N7S7_9DIPT</name>
<dbReference type="Pfam" id="PF00096">
    <property type="entry name" value="zf-C2H2"/>
    <property type="match status" value="1"/>
</dbReference>
<dbReference type="PRINTS" id="PR00180">
    <property type="entry name" value="CRETINALDHBP"/>
</dbReference>
<sequence length="1506" mass="170289">MVQELPNNVPEELYNLTQLADVSIAAGKLNTNATRCSPQSAYEGFYLPHSTAKLYSPTVKYSVARSCDSPAKMIAHTPSPTVDFTPASYHTLEHTEPAQTIILEEIDKGYVTKQHLLTMDNCEPMDLHTVSSTEQNAPMAAVPAKKKWTKKWEIIHGPLSPVPILAQPSVEPFYVVQQAQVEPQGHTTAAGAHLLPGGAADSACSSLIYYAPTIKRDLSPAEDDDKDCRRLEDDKSVQLYTIIGCPVPQEPVSCFHNGPQGGADLRGSSSEESQDSSLAPAGYSHKVFDRKKMRKIRSVSSKSSDSGSSASIAQAMLETDATSQDTMSVRLEECADVAVQQGSSEFDASQDASDDCEHGDGDQAMRSGEETTNSTRSDDVHVCPECNKRYSTSSNLARHRQTHRASVSGGVSSASGQQQLHQTPYPTNVPFKDALRAKIREVVEDNCKRTTARLLAASNASPVGGGGSRDAPPPNNRISVIRIAGTPGGFALEGASRIPSSGAAEYAESYAVIAYDDLSAAVATSQCEMASGSSVGLSVDKCPSRYEANDSNVPLSEVHRALAQQELGETDERRVESLRLLRAWIATHPHIRRCRTDALFLLRFLRARAYDLQAAQTTLERYLTMRQLFRIWYENLDPTDRYMRELVEDVRGCLPLGLDRTGRMVALVQVRKYDVARFNCYHLGRLQHMLFEAFFDDVEVQTAGGVAIVDCDGATMGHFVCFKLSDIRNFMDCLAHALPVRVKEVHIVRLPRIGQALGNLVLSFAAEELRKRIFFHASMDDALQYVDRDMLPVEYGGKARPEEITDNLKQRLASKRDALLVLDRMEIDVEPYAHLWRQTDEGDVAFCAQKEMASPATSTDYSLEKRPESYAPYEFTLPDLYRTLAKEELREDDEIREQSLTQMREWIAKHPYIRKCRTDASFLLRFLRFRKYSVPTACEALERYLAMRETFPAWFKNLDCDEPAMRELLEDGMFTQLGQDADGRMVILFRVRLLNVDKFGPLAQGRLMALLIETLLEWEELQIGGFRVMLDFTDTVMKHYGLWGVSDMKIFMDAINRSYPIRFREIHGAKFPKFAVSILNLLLTFASPKLKERIICHNTVLEMKGKFEPSLLPQPYGGDLDPEELGRKFRKHLEDRRSVILALDEMDIDVAHYSSLWNQSNVVENEVEGGVAGSFRKLNASSMEKHYSVEKRPESYAPYEFTLPELYRKIAKEELREDDEIREQSLAQMREWIAKHPYIRKCRTDASFLLRFLRFRKYSVPMACEALERYLAMRESFPAWFKNLDCNEPAAREMLEDGVFTRIGEDSDGRTVIVFRFARFNVDKFGALQEGRLMALLVETLLEWEELQIGGFRVLVDYTDSVLKHYGVWGVADMKLFMDAINRSYPIRIREIHGAKLPKFAISILNLLLTFATPKLKDRIRCYKTMEEMAQKFDPSILPKEWGGRCDLQELNQRFRQHLAERREVMLALDEMDIDTAHYASLWQQSTAVANEIDSGTMGSFRKLDH</sequence>
<organism evidence="14 15">
    <name type="scientific">Anopheles dirus</name>
    <dbReference type="NCBI Taxonomy" id="7168"/>
    <lineage>
        <taxon>Eukaryota</taxon>
        <taxon>Metazoa</taxon>
        <taxon>Ecdysozoa</taxon>
        <taxon>Arthropoda</taxon>
        <taxon>Hexapoda</taxon>
        <taxon>Insecta</taxon>
        <taxon>Pterygota</taxon>
        <taxon>Neoptera</taxon>
        <taxon>Endopterygota</taxon>
        <taxon>Diptera</taxon>
        <taxon>Nematocera</taxon>
        <taxon>Culicoidea</taxon>
        <taxon>Culicidae</taxon>
        <taxon>Anophelinae</taxon>
        <taxon>Anopheles</taxon>
    </lineage>
</organism>
<feature type="compositionally biased region" description="Polar residues" evidence="11">
    <location>
        <begin position="342"/>
        <end position="351"/>
    </location>
</feature>
<feature type="compositionally biased region" description="Low complexity" evidence="11">
    <location>
        <begin position="268"/>
        <end position="277"/>
    </location>
</feature>
<evidence type="ECO:0000256" key="2">
    <source>
        <dbReference type="ARBA" id="ARBA00022723"/>
    </source>
</evidence>
<keyword evidence="6" id="KW-0805">Transcription regulation</keyword>
<comment type="subcellular location">
    <subcellularLocation>
        <location evidence="1">Nucleus</location>
    </subcellularLocation>
</comment>
<dbReference type="InterPro" id="IPR013087">
    <property type="entry name" value="Znf_C2H2_type"/>
</dbReference>
<feature type="compositionally biased region" description="Low complexity" evidence="11">
    <location>
        <begin position="405"/>
        <end position="419"/>
    </location>
</feature>
<evidence type="ECO:0000256" key="4">
    <source>
        <dbReference type="ARBA" id="ARBA00022771"/>
    </source>
</evidence>
<dbReference type="Proteomes" id="UP000075884">
    <property type="component" value="Unassembled WGS sequence"/>
</dbReference>
<evidence type="ECO:0000313" key="14">
    <source>
        <dbReference type="EnsemblMetazoa" id="ADIR003701-PA"/>
    </source>
</evidence>
<keyword evidence="3" id="KW-0677">Repeat</keyword>
<dbReference type="Pfam" id="PF00650">
    <property type="entry name" value="CRAL_TRIO"/>
    <property type="match status" value="3"/>
</dbReference>
<feature type="compositionally biased region" description="Basic and acidic residues" evidence="11">
    <location>
        <begin position="355"/>
        <end position="369"/>
    </location>
</feature>
<dbReference type="FunFam" id="3.30.160.60:FF:000322">
    <property type="entry name" value="GDNF-inducible zinc finger protein 1"/>
    <property type="match status" value="1"/>
</dbReference>
<feature type="domain" description="CRAL-TRIO" evidence="13">
    <location>
        <begin position="961"/>
        <end position="1124"/>
    </location>
</feature>
<dbReference type="InterPro" id="IPR036236">
    <property type="entry name" value="Znf_C2H2_sf"/>
</dbReference>
<dbReference type="GO" id="GO:1902936">
    <property type="term" value="F:phosphatidylinositol bisphosphate binding"/>
    <property type="evidence" value="ECO:0007669"/>
    <property type="project" value="TreeGrafter"/>
</dbReference>
<dbReference type="InterPro" id="IPR036865">
    <property type="entry name" value="CRAL-TRIO_dom_sf"/>
</dbReference>
<dbReference type="InterPro" id="IPR001251">
    <property type="entry name" value="CRAL-TRIO_dom"/>
</dbReference>
<evidence type="ECO:0000256" key="9">
    <source>
        <dbReference type="ARBA" id="ARBA00023242"/>
    </source>
</evidence>
<dbReference type="InterPro" id="IPR036273">
    <property type="entry name" value="CRAL/TRIO_N_dom_sf"/>
</dbReference>